<reference evidence="1 2" key="1">
    <citation type="submission" date="2006-02" db="EMBL/GenBank/DDBJ databases">
        <authorList>
            <person name="Amann R."/>
            <person name="Ferriera S."/>
            <person name="Johnson J."/>
            <person name="Kravitz S."/>
            <person name="Halpern A."/>
            <person name="Remington K."/>
            <person name="Beeson K."/>
            <person name="Tran B."/>
            <person name="Rogers Y.-H."/>
            <person name="Friedman R."/>
            <person name="Venter J.C."/>
        </authorList>
    </citation>
    <scope>NUCLEOTIDE SEQUENCE [LARGE SCALE GENOMIC DNA]</scope>
    <source>
        <strain evidence="1 2">DSM 3645</strain>
    </source>
</reference>
<dbReference type="EMBL" id="AANZ01000012">
    <property type="protein sequence ID" value="EAQ79923.1"/>
    <property type="molecule type" value="Genomic_DNA"/>
</dbReference>
<evidence type="ECO:0000313" key="1">
    <source>
        <dbReference type="EMBL" id="EAQ79923.1"/>
    </source>
</evidence>
<comment type="caution">
    <text evidence="1">The sequence shown here is derived from an EMBL/GenBank/DDBJ whole genome shotgun (WGS) entry which is preliminary data.</text>
</comment>
<evidence type="ECO:0000313" key="2">
    <source>
        <dbReference type="Proteomes" id="UP000004358"/>
    </source>
</evidence>
<dbReference type="Proteomes" id="UP000004358">
    <property type="component" value="Unassembled WGS sequence"/>
</dbReference>
<dbReference type="AlphaFoldDB" id="A3ZUK8"/>
<proteinExistence type="predicted"/>
<protein>
    <submittedName>
        <fullName evidence="1">Uncharacterized protein</fullName>
    </submittedName>
</protein>
<name>A3ZUK8_9BACT</name>
<accession>A3ZUK8</accession>
<organism evidence="1 2">
    <name type="scientific">Blastopirellula marina DSM 3645</name>
    <dbReference type="NCBI Taxonomy" id="314230"/>
    <lineage>
        <taxon>Bacteria</taxon>
        <taxon>Pseudomonadati</taxon>
        <taxon>Planctomycetota</taxon>
        <taxon>Planctomycetia</taxon>
        <taxon>Pirellulales</taxon>
        <taxon>Pirellulaceae</taxon>
        <taxon>Blastopirellula</taxon>
    </lineage>
</organism>
<dbReference type="HOGENOM" id="CLU_3230369_0_0_0"/>
<sequence length="43" mass="5086">MRRKYCKHRNFMLSDDCTAAFMVDLQPTIFGLPSVVMHCYFPD</sequence>
<dbReference type="STRING" id="314230.DSM3645_22324"/>
<gene>
    <name evidence="1" type="ORF">DSM3645_22324</name>
</gene>